<dbReference type="OrthoDB" id="411524at2759"/>
<evidence type="ECO:0000256" key="6">
    <source>
        <dbReference type="ARBA" id="ARBA00023180"/>
    </source>
</evidence>
<keyword evidence="6" id="KW-0325">Glycoprotein</keyword>
<evidence type="ECO:0000256" key="3">
    <source>
        <dbReference type="ARBA" id="ARBA00022968"/>
    </source>
</evidence>
<keyword evidence="7" id="KW-0808">Transferase</keyword>
<evidence type="ECO:0000256" key="5">
    <source>
        <dbReference type="ARBA" id="ARBA00023136"/>
    </source>
</evidence>
<sequence length="663" mass="73135">MSGDSSTYWQPFTRSHPRPKVLYNVQAEVRDATETPPRTDLLADIFTAWREGLWTGQDRRFFLIESILPNYATIGSAAFEKDDITITTLVTVNRFKVFAKLGAGPISAAIHVKPSASHAVLDALHDLYTSTPGMSTFTDVHLVLSPFDRQINTWLNAARLFARTDFVMMLDVDFAICTDFRSHIRASIDSEVGHLLCNGRVTLVVPAFEFIKQQDGANQNLFPSDKKLVKAKKIDMSHRSWAPGHNSSDYPRFYTAPPGEVFEIKHYQSASSLTRDERFAGYGGNKATCLYEMYLSGMSFFVLADHFLVHQSHAYEEVARRLERKAIEKYIRKSKKKSAFGGMQEDQGLSKIAAHRASRRCMIDLAINSTLHDMSTIRAATHISDIAMINPTFFETQTASATYAPTPNLAANPSATQHHGGLRTSDPLNLPSSHQLTSLALLSDPTRATQESSTTILPIIGAAVEAHYTSSGLNHYTIECMGDEIKDSFLAGHPEHVFTYHAEQPAAVAQISGRANSSQDRLSLTEFASLFIPNGPQPASFPTGNHAASNAAHGNNCCRWQLRDNGQCNASIGAGQQAVVDHIRQCHGGLPGTRSASLFRCYWGSCQMELKPQSVARHLAKHVGAKWRCSGCNAVLSRKDYAVKHTKQKEMCRDAAVLPYAGV</sequence>
<evidence type="ECO:0000256" key="2">
    <source>
        <dbReference type="ARBA" id="ARBA00022692"/>
    </source>
</evidence>
<dbReference type="PANTHER" id="PTHR12270:SF25">
    <property type="entry name" value="GLYCOSYLTRANSFERASE-LIKE PROTEIN LARGE"/>
    <property type="match status" value="1"/>
</dbReference>
<proteinExistence type="predicted"/>
<gene>
    <name evidence="7" type="ORF">HYDPIDRAFT_171407</name>
</gene>
<dbReference type="GO" id="GO:0035269">
    <property type="term" value="P:protein O-linked glycosylation via mannose"/>
    <property type="evidence" value="ECO:0007669"/>
    <property type="project" value="TreeGrafter"/>
</dbReference>
<dbReference type="EMBL" id="KN839996">
    <property type="protein sequence ID" value="KIJ58073.1"/>
    <property type="molecule type" value="Genomic_DNA"/>
</dbReference>
<dbReference type="GO" id="GO:0015020">
    <property type="term" value="F:glucuronosyltransferase activity"/>
    <property type="evidence" value="ECO:0007669"/>
    <property type="project" value="TreeGrafter"/>
</dbReference>
<comment type="subcellular location">
    <subcellularLocation>
        <location evidence="1">Membrane</location>
        <topology evidence="1">Single-pass type II membrane protein</topology>
    </subcellularLocation>
</comment>
<evidence type="ECO:0000256" key="4">
    <source>
        <dbReference type="ARBA" id="ARBA00022989"/>
    </source>
</evidence>
<dbReference type="Proteomes" id="UP000053820">
    <property type="component" value="Unassembled WGS sequence"/>
</dbReference>
<protein>
    <submittedName>
        <fullName evidence="7">Glycosyltransferase family 49 protein</fullName>
    </submittedName>
</protein>
<name>A0A0C9VXN7_9AGAM</name>
<organism evidence="7 8">
    <name type="scientific">Hydnomerulius pinastri MD-312</name>
    <dbReference type="NCBI Taxonomy" id="994086"/>
    <lineage>
        <taxon>Eukaryota</taxon>
        <taxon>Fungi</taxon>
        <taxon>Dikarya</taxon>
        <taxon>Basidiomycota</taxon>
        <taxon>Agaricomycotina</taxon>
        <taxon>Agaricomycetes</taxon>
        <taxon>Agaricomycetidae</taxon>
        <taxon>Boletales</taxon>
        <taxon>Boletales incertae sedis</taxon>
        <taxon>Leucogyrophana</taxon>
    </lineage>
</organism>
<reference evidence="7 8" key="1">
    <citation type="submission" date="2014-04" db="EMBL/GenBank/DDBJ databases">
        <title>Evolutionary Origins and Diversification of the Mycorrhizal Mutualists.</title>
        <authorList>
            <consortium name="DOE Joint Genome Institute"/>
            <consortium name="Mycorrhizal Genomics Consortium"/>
            <person name="Kohler A."/>
            <person name="Kuo A."/>
            <person name="Nagy L.G."/>
            <person name="Floudas D."/>
            <person name="Copeland A."/>
            <person name="Barry K.W."/>
            <person name="Cichocki N."/>
            <person name="Veneault-Fourrey C."/>
            <person name="LaButti K."/>
            <person name="Lindquist E.A."/>
            <person name="Lipzen A."/>
            <person name="Lundell T."/>
            <person name="Morin E."/>
            <person name="Murat C."/>
            <person name="Riley R."/>
            <person name="Ohm R."/>
            <person name="Sun H."/>
            <person name="Tunlid A."/>
            <person name="Henrissat B."/>
            <person name="Grigoriev I.V."/>
            <person name="Hibbett D.S."/>
            <person name="Martin F."/>
        </authorList>
    </citation>
    <scope>NUCLEOTIDE SEQUENCE [LARGE SCALE GENOMIC DNA]</scope>
    <source>
        <strain evidence="7 8">MD-312</strain>
    </source>
</reference>
<dbReference type="InterPro" id="IPR051292">
    <property type="entry name" value="Xyl/GlcA_transferase"/>
</dbReference>
<keyword evidence="8" id="KW-1185">Reference proteome</keyword>
<keyword evidence="5" id="KW-0472">Membrane</keyword>
<keyword evidence="4" id="KW-1133">Transmembrane helix</keyword>
<dbReference type="HOGENOM" id="CLU_413910_0_0_1"/>
<evidence type="ECO:0000256" key="1">
    <source>
        <dbReference type="ARBA" id="ARBA00004606"/>
    </source>
</evidence>
<keyword evidence="2" id="KW-0812">Transmembrane</keyword>
<evidence type="ECO:0000313" key="7">
    <source>
        <dbReference type="EMBL" id="KIJ58073.1"/>
    </source>
</evidence>
<dbReference type="PANTHER" id="PTHR12270">
    <property type="entry name" value="GLYCOSYLTRANSFERASE-RELATED"/>
    <property type="match status" value="1"/>
</dbReference>
<dbReference type="AlphaFoldDB" id="A0A0C9VXN7"/>
<dbReference type="Pfam" id="PF13896">
    <property type="entry name" value="Glyco_transf_49"/>
    <property type="match status" value="1"/>
</dbReference>
<evidence type="ECO:0000313" key="8">
    <source>
        <dbReference type="Proteomes" id="UP000053820"/>
    </source>
</evidence>
<dbReference type="GO" id="GO:0042285">
    <property type="term" value="F:xylosyltransferase activity"/>
    <property type="evidence" value="ECO:0007669"/>
    <property type="project" value="TreeGrafter"/>
</dbReference>
<accession>A0A0C9VXN7</accession>
<keyword evidence="3" id="KW-0735">Signal-anchor</keyword>
<dbReference type="GO" id="GO:0016020">
    <property type="term" value="C:membrane"/>
    <property type="evidence" value="ECO:0007669"/>
    <property type="project" value="UniProtKB-SubCell"/>
</dbReference>